<dbReference type="InterPro" id="IPR044730">
    <property type="entry name" value="RNase_H-like_dom_plant"/>
</dbReference>
<evidence type="ECO:0000256" key="2">
    <source>
        <dbReference type="ARBA" id="ARBA00023015"/>
    </source>
</evidence>
<dbReference type="CDD" id="cd00265">
    <property type="entry name" value="MADS_MEF2_like"/>
    <property type="match status" value="1"/>
</dbReference>
<dbReference type="InterPro" id="IPR002100">
    <property type="entry name" value="TF_MADSbox"/>
</dbReference>
<feature type="domain" description="K-box" evidence="8">
    <location>
        <begin position="170"/>
        <end position="262"/>
    </location>
</feature>
<evidence type="ECO:0008006" key="11">
    <source>
        <dbReference type="Google" id="ProtNLM"/>
    </source>
</evidence>
<sequence length="324" mass="37096">MCPTGLSITIESDCKCAVRWVNGVGAVDNVRNSDIILEIRELLRRNAPRASVKFVPRSSNVAADILAKLGALSGLDQVVIDIIMGRGKIEIKRIENSTTRQVTFSKRRSGLLKKTHELSVLCDAQIGLIVFSNTGKLSQYCTHPFRMEEIIERRQKVTGSSRIPDRHDNREELYNELAVLRKETHRLQQSIGRYTGEELSLIAYEDLHGLEQQLQLSLNKVQARKNELLQQQLANLRNKERILEEENSNIYQWLQVQEHRAEIEYHQHAAVEEAKVPVENLQIQLEHFPFFGGVEQPNSVLQLATHHPYHHLQLAQPNRQDSTI</sequence>
<evidence type="ECO:0000256" key="3">
    <source>
        <dbReference type="ARBA" id="ARBA00023125"/>
    </source>
</evidence>
<dbReference type="InterPro" id="IPR002487">
    <property type="entry name" value="TF_Kbox"/>
</dbReference>
<keyword evidence="4" id="KW-0804">Transcription</keyword>
<dbReference type="PROSITE" id="PS50066">
    <property type="entry name" value="MADS_BOX_2"/>
    <property type="match status" value="1"/>
</dbReference>
<name>A0A5C7HJ68_9ROSI</name>
<evidence type="ECO:0000256" key="5">
    <source>
        <dbReference type="ARBA" id="ARBA00023242"/>
    </source>
</evidence>
<dbReference type="Gene3D" id="3.40.1810.10">
    <property type="entry name" value="Transcription factor, MADS-box"/>
    <property type="match status" value="1"/>
</dbReference>
<evidence type="ECO:0000313" key="9">
    <source>
        <dbReference type="EMBL" id="TXG56918.1"/>
    </source>
</evidence>
<protein>
    <recommendedName>
        <fullName evidence="11">MADS-box domain-containing protein</fullName>
    </recommendedName>
</protein>
<dbReference type="InterPro" id="IPR002156">
    <property type="entry name" value="RNaseH_domain"/>
</dbReference>
<proteinExistence type="predicted"/>
<dbReference type="PRINTS" id="PR00404">
    <property type="entry name" value="MADSDOMAIN"/>
</dbReference>
<dbReference type="OrthoDB" id="1898716at2759"/>
<dbReference type="Pfam" id="PF13456">
    <property type="entry name" value="RVT_3"/>
    <property type="match status" value="1"/>
</dbReference>
<dbReference type="Pfam" id="PF01486">
    <property type="entry name" value="K-box"/>
    <property type="match status" value="1"/>
</dbReference>
<evidence type="ECO:0000256" key="4">
    <source>
        <dbReference type="ARBA" id="ARBA00023163"/>
    </source>
</evidence>
<dbReference type="AlphaFoldDB" id="A0A5C7HJ68"/>
<dbReference type="InterPro" id="IPR050142">
    <property type="entry name" value="MADS-box/MEF2_TF"/>
</dbReference>
<dbReference type="EMBL" id="VAHF01000008">
    <property type="protein sequence ID" value="TXG56918.1"/>
    <property type="molecule type" value="Genomic_DNA"/>
</dbReference>
<dbReference type="GO" id="GO:0003700">
    <property type="term" value="F:DNA-binding transcription factor activity"/>
    <property type="evidence" value="ECO:0007669"/>
    <property type="project" value="InterPro"/>
</dbReference>
<keyword evidence="10" id="KW-1185">Reference proteome</keyword>
<dbReference type="GO" id="GO:0045944">
    <property type="term" value="P:positive regulation of transcription by RNA polymerase II"/>
    <property type="evidence" value="ECO:0007669"/>
    <property type="project" value="InterPro"/>
</dbReference>
<evidence type="ECO:0000256" key="1">
    <source>
        <dbReference type="ARBA" id="ARBA00004123"/>
    </source>
</evidence>
<dbReference type="SUPFAM" id="SSF53098">
    <property type="entry name" value="Ribonuclease H-like"/>
    <property type="match status" value="1"/>
</dbReference>
<evidence type="ECO:0000259" key="8">
    <source>
        <dbReference type="PROSITE" id="PS51297"/>
    </source>
</evidence>
<feature type="domain" description="MADS-box" evidence="7">
    <location>
        <begin position="84"/>
        <end position="144"/>
    </location>
</feature>
<dbReference type="GO" id="GO:0004523">
    <property type="term" value="F:RNA-DNA hybrid ribonuclease activity"/>
    <property type="evidence" value="ECO:0007669"/>
    <property type="project" value="InterPro"/>
</dbReference>
<gene>
    <name evidence="9" type="ORF">EZV62_018231</name>
</gene>
<keyword evidence="3" id="KW-0238">DNA-binding</keyword>
<reference evidence="10" key="1">
    <citation type="journal article" date="2019" name="Gigascience">
        <title>De novo genome assembly of the endangered Acer yangbiense, a plant species with extremely small populations endemic to Yunnan Province, China.</title>
        <authorList>
            <person name="Yang J."/>
            <person name="Wariss H.M."/>
            <person name="Tao L."/>
            <person name="Zhang R."/>
            <person name="Yun Q."/>
            <person name="Hollingsworth P."/>
            <person name="Dao Z."/>
            <person name="Luo G."/>
            <person name="Guo H."/>
            <person name="Ma Y."/>
            <person name="Sun W."/>
        </authorList>
    </citation>
    <scope>NUCLEOTIDE SEQUENCE [LARGE SCALE GENOMIC DNA]</scope>
    <source>
        <strain evidence="10">cv. Malutang</strain>
    </source>
</reference>
<dbReference type="Gene3D" id="3.30.420.10">
    <property type="entry name" value="Ribonuclease H-like superfamily/Ribonuclease H"/>
    <property type="match status" value="1"/>
</dbReference>
<dbReference type="InterPro" id="IPR036397">
    <property type="entry name" value="RNaseH_sf"/>
</dbReference>
<dbReference type="InterPro" id="IPR033896">
    <property type="entry name" value="MEF2-like_N"/>
</dbReference>
<keyword evidence="2" id="KW-0805">Transcription regulation</keyword>
<dbReference type="Pfam" id="PF00319">
    <property type="entry name" value="SRF-TF"/>
    <property type="match status" value="1"/>
</dbReference>
<accession>A0A5C7HJ68</accession>
<dbReference type="InterPro" id="IPR036879">
    <property type="entry name" value="TF_MADSbox_sf"/>
</dbReference>
<evidence type="ECO:0000313" key="10">
    <source>
        <dbReference type="Proteomes" id="UP000323000"/>
    </source>
</evidence>
<dbReference type="GO" id="GO:0046983">
    <property type="term" value="F:protein dimerization activity"/>
    <property type="evidence" value="ECO:0007669"/>
    <property type="project" value="InterPro"/>
</dbReference>
<dbReference type="SMART" id="SM00432">
    <property type="entry name" value="MADS"/>
    <property type="match status" value="1"/>
</dbReference>
<dbReference type="SUPFAM" id="SSF55455">
    <property type="entry name" value="SRF-like"/>
    <property type="match status" value="1"/>
</dbReference>
<comment type="subcellular location">
    <subcellularLocation>
        <location evidence="1">Nucleus</location>
    </subcellularLocation>
</comment>
<dbReference type="InterPro" id="IPR012337">
    <property type="entry name" value="RNaseH-like_sf"/>
</dbReference>
<feature type="coiled-coil region" evidence="6">
    <location>
        <begin position="170"/>
        <end position="249"/>
    </location>
</feature>
<organism evidence="9 10">
    <name type="scientific">Acer yangbiense</name>
    <dbReference type="NCBI Taxonomy" id="1000413"/>
    <lineage>
        <taxon>Eukaryota</taxon>
        <taxon>Viridiplantae</taxon>
        <taxon>Streptophyta</taxon>
        <taxon>Embryophyta</taxon>
        <taxon>Tracheophyta</taxon>
        <taxon>Spermatophyta</taxon>
        <taxon>Magnoliopsida</taxon>
        <taxon>eudicotyledons</taxon>
        <taxon>Gunneridae</taxon>
        <taxon>Pentapetalae</taxon>
        <taxon>rosids</taxon>
        <taxon>malvids</taxon>
        <taxon>Sapindales</taxon>
        <taxon>Sapindaceae</taxon>
        <taxon>Hippocastanoideae</taxon>
        <taxon>Acereae</taxon>
        <taxon>Acer</taxon>
    </lineage>
</organism>
<dbReference type="PROSITE" id="PS00350">
    <property type="entry name" value="MADS_BOX_1"/>
    <property type="match status" value="1"/>
</dbReference>
<dbReference type="Proteomes" id="UP000323000">
    <property type="component" value="Chromosome 8"/>
</dbReference>
<keyword evidence="6" id="KW-0175">Coiled coil</keyword>
<comment type="caution">
    <text evidence="9">The sequence shown here is derived from an EMBL/GenBank/DDBJ whole genome shotgun (WGS) entry which is preliminary data.</text>
</comment>
<dbReference type="PROSITE" id="PS51297">
    <property type="entry name" value="K_BOX"/>
    <property type="match status" value="1"/>
</dbReference>
<dbReference type="GO" id="GO:0000977">
    <property type="term" value="F:RNA polymerase II transcription regulatory region sequence-specific DNA binding"/>
    <property type="evidence" value="ECO:0007669"/>
    <property type="project" value="InterPro"/>
</dbReference>
<dbReference type="CDD" id="cd06222">
    <property type="entry name" value="RNase_H_like"/>
    <property type="match status" value="1"/>
</dbReference>
<dbReference type="GO" id="GO:0005634">
    <property type="term" value="C:nucleus"/>
    <property type="evidence" value="ECO:0007669"/>
    <property type="project" value="UniProtKB-SubCell"/>
</dbReference>
<dbReference type="PANTHER" id="PTHR48019">
    <property type="entry name" value="SERUM RESPONSE FACTOR HOMOLOG"/>
    <property type="match status" value="1"/>
</dbReference>
<evidence type="ECO:0000259" key="7">
    <source>
        <dbReference type="PROSITE" id="PS50066"/>
    </source>
</evidence>
<evidence type="ECO:0000256" key="6">
    <source>
        <dbReference type="SAM" id="Coils"/>
    </source>
</evidence>
<keyword evidence="5" id="KW-0539">Nucleus</keyword>